<feature type="domain" description="HTH merR-type" evidence="2">
    <location>
        <begin position="1"/>
        <end position="68"/>
    </location>
</feature>
<dbReference type="RefSeq" id="WP_344686252.1">
    <property type="nucleotide sequence ID" value="NZ_BAAAUX010000043.1"/>
</dbReference>
<reference evidence="3 4" key="1">
    <citation type="journal article" date="2019" name="Int. J. Syst. Evol. Microbiol.">
        <title>The Global Catalogue of Microorganisms (GCM) 10K type strain sequencing project: providing services to taxonomists for standard genome sequencing and annotation.</title>
        <authorList>
            <consortium name="The Broad Institute Genomics Platform"/>
            <consortium name="The Broad Institute Genome Sequencing Center for Infectious Disease"/>
            <person name="Wu L."/>
            <person name="Ma J."/>
        </authorList>
    </citation>
    <scope>NUCLEOTIDE SEQUENCE [LARGE SCALE GENOMIC DNA]</scope>
    <source>
        <strain evidence="3 4">JCM 9383</strain>
    </source>
</reference>
<gene>
    <name evidence="3" type="ORF">GCM10010470_65390</name>
</gene>
<organism evidence="3 4">
    <name type="scientific">Saccharopolyspora taberi</name>
    <dbReference type="NCBI Taxonomy" id="60895"/>
    <lineage>
        <taxon>Bacteria</taxon>
        <taxon>Bacillati</taxon>
        <taxon>Actinomycetota</taxon>
        <taxon>Actinomycetes</taxon>
        <taxon>Pseudonocardiales</taxon>
        <taxon>Pseudonocardiaceae</taxon>
        <taxon>Saccharopolyspora</taxon>
    </lineage>
</organism>
<dbReference type="PANTHER" id="PTHR30204:SF97">
    <property type="entry name" value="MERR FAMILY REGULATORY PROTEIN"/>
    <property type="match status" value="1"/>
</dbReference>
<evidence type="ECO:0000259" key="2">
    <source>
        <dbReference type="PROSITE" id="PS50937"/>
    </source>
</evidence>
<dbReference type="InterPro" id="IPR047057">
    <property type="entry name" value="MerR_fam"/>
</dbReference>
<keyword evidence="1" id="KW-0238">DNA-binding</keyword>
<dbReference type="InterPro" id="IPR000551">
    <property type="entry name" value="MerR-type_HTH_dom"/>
</dbReference>
<dbReference type="CDD" id="cd01282">
    <property type="entry name" value="HTH_MerR-like_sg3"/>
    <property type="match status" value="1"/>
</dbReference>
<sequence length="125" mass="13810">MRIGELAAATGVSVRALRYYEEQNLLTSCRSRSGQRHYPDSAADRVRLIQELYAAGIPSRKIAELLPCIETGEITPALLDRLTAERDRIDGRIHELIATRDRLDAAIDAAANAMRQGVPCPRPKA</sequence>
<protein>
    <submittedName>
        <fullName evidence="3">MerR family transcriptional regulator</fullName>
    </submittedName>
</protein>
<proteinExistence type="predicted"/>
<dbReference type="PRINTS" id="PR00040">
    <property type="entry name" value="HTHMERR"/>
</dbReference>
<evidence type="ECO:0000313" key="3">
    <source>
        <dbReference type="EMBL" id="GAA2821031.1"/>
    </source>
</evidence>
<dbReference type="SMART" id="SM00422">
    <property type="entry name" value="HTH_MERR"/>
    <property type="match status" value="1"/>
</dbReference>
<comment type="caution">
    <text evidence="3">The sequence shown here is derived from an EMBL/GenBank/DDBJ whole genome shotgun (WGS) entry which is preliminary data.</text>
</comment>
<dbReference type="InterPro" id="IPR009061">
    <property type="entry name" value="DNA-bd_dom_put_sf"/>
</dbReference>
<dbReference type="Proteomes" id="UP001500979">
    <property type="component" value="Unassembled WGS sequence"/>
</dbReference>
<dbReference type="Pfam" id="PF13411">
    <property type="entry name" value="MerR_1"/>
    <property type="match status" value="1"/>
</dbReference>
<dbReference type="SUPFAM" id="SSF46955">
    <property type="entry name" value="Putative DNA-binding domain"/>
    <property type="match status" value="1"/>
</dbReference>
<name>A0ABN3VQW7_9PSEU</name>
<dbReference type="EMBL" id="BAAAUX010000043">
    <property type="protein sequence ID" value="GAA2821031.1"/>
    <property type="molecule type" value="Genomic_DNA"/>
</dbReference>
<dbReference type="Gene3D" id="1.10.1660.10">
    <property type="match status" value="1"/>
</dbReference>
<keyword evidence="4" id="KW-1185">Reference proteome</keyword>
<dbReference type="PANTHER" id="PTHR30204">
    <property type="entry name" value="REDOX-CYCLING DRUG-SENSING TRANSCRIPTIONAL ACTIVATOR SOXR"/>
    <property type="match status" value="1"/>
</dbReference>
<evidence type="ECO:0000256" key="1">
    <source>
        <dbReference type="ARBA" id="ARBA00023125"/>
    </source>
</evidence>
<dbReference type="PROSITE" id="PS00552">
    <property type="entry name" value="HTH_MERR_1"/>
    <property type="match status" value="1"/>
</dbReference>
<evidence type="ECO:0000313" key="4">
    <source>
        <dbReference type="Proteomes" id="UP001500979"/>
    </source>
</evidence>
<accession>A0ABN3VQW7</accession>
<dbReference type="PROSITE" id="PS50937">
    <property type="entry name" value="HTH_MERR_2"/>
    <property type="match status" value="1"/>
</dbReference>